<evidence type="ECO:0000313" key="5">
    <source>
        <dbReference type="Proteomes" id="UP000664859"/>
    </source>
</evidence>
<dbReference type="InterPro" id="IPR032794">
    <property type="entry name" value="LINES_N"/>
</dbReference>
<dbReference type="AlphaFoldDB" id="A0A835Z8V2"/>
<dbReference type="PANTHER" id="PTHR16057">
    <property type="entry name" value="WINS1, 2 PROTEIN"/>
    <property type="match status" value="1"/>
</dbReference>
<proteinExistence type="predicted"/>
<dbReference type="Proteomes" id="UP000664859">
    <property type="component" value="Unassembled WGS sequence"/>
</dbReference>
<dbReference type="InterPro" id="IPR024875">
    <property type="entry name" value="Protein_Lines"/>
</dbReference>
<evidence type="ECO:0000259" key="2">
    <source>
        <dbReference type="Pfam" id="PF14694"/>
    </source>
</evidence>
<keyword evidence="5" id="KW-1185">Reference proteome</keyword>
<feature type="domain" description="Protein Lines C-terminal" evidence="3">
    <location>
        <begin position="535"/>
        <end position="564"/>
    </location>
</feature>
<evidence type="ECO:0000256" key="1">
    <source>
        <dbReference type="SAM" id="MobiDB-lite"/>
    </source>
</evidence>
<dbReference type="Pfam" id="PF14694">
    <property type="entry name" value="LINES_N"/>
    <property type="match status" value="1"/>
</dbReference>
<dbReference type="PANTHER" id="PTHR16057:SF1">
    <property type="entry name" value="PROTEIN LINES HOMOLOG 1"/>
    <property type="match status" value="1"/>
</dbReference>
<accession>A0A835Z8V2</accession>
<protein>
    <submittedName>
        <fullName evidence="4">Uncharacterized protein</fullName>
    </submittedName>
</protein>
<evidence type="ECO:0000313" key="4">
    <source>
        <dbReference type="EMBL" id="KAG5187792.1"/>
    </source>
</evidence>
<comment type="caution">
    <text evidence="4">The sequence shown here is derived from an EMBL/GenBank/DDBJ whole genome shotgun (WGS) entry which is preliminary data.</text>
</comment>
<dbReference type="EMBL" id="JAFCMP010000082">
    <property type="protein sequence ID" value="KAG5187792.1"/>
    <property type="molecule type" value="Genomic_DNA"/>
</dbReference>
<gene>
    <name evidence="4" type="ORF">JKP88DRAFT_306534</name>
</gene>
<organism evidence="4 5">
    <name type="scientific">Tribonema minus</name>
    <dbReference type="NCBI Taxonomy" id="303371"/>
    <lineage>
        <taxon>Eukaryota</taxon>
        <taxon>Sar</taxon>
        <taxon>Stramenopiles</taxon>
        <taxon>Ochrophyta</taxon>
        <taxon>PX clade</taxon>
        <taxon>Xanthophyceae</taxon>
        <taxon>Tribonematales</taxon>
        <taxon>Tribonemataceae</taxon>
        <taxon>Tribonema</taxon>
    </lineage>
</organism>
<sequence>MQIADVESWLQTRSGAPLVAPAAATDIADAVAAALLSQQTWQVLPACRVARSLLHDDDAQHEPHIEALRQALLQNRRLLRELPLAATSTASGPVPAHCLSYLTAEIGYRLPDAAARAAWFQSIFATIACEEPHTHEQQQQQQHSPLHLLGACRAVLKRCRAASHPERQPQAGADEGRSQQQLQQQRHHAAADACAAAALAHAARLLRAAAAAAAAPLLHAVLSLALDLWKHARGGGDAAAAADCRRVLRAAAAAAPPPHALLAHDAPCHLRWLELVAALQSPPLLSAALSSLLPVAASLLPPLDELEAAAADVSGDGGACALIDGAVAARALRRRGLLLALQSSMAAPADGSAGDGGSDNSDASSTSGLDGDSSSSDGSDAASNDDRGGASGGGSAANAVGSTSDVGSSRRSPPRDADASVSAVAAQVLSAALSGAADAPRSFVLLFADNDAQLFEALHAAAALAAALPAAAPLSSALPPGALLSQLLDLIAHDSTVLLDWLMSPETCALLYLTRVAAALAAAAAPLSTRDAVALRELAAKLRRLHRKGLFPYDPSPLAARLERLTGE</sequence>
<reference evidence="4" key="1">
    <citation type="submission" date="2021-02" db="EMBL/GenBank/DDBJ databases">
        <title>First Annotated Genome of the Yellow-green Alga Tribonema minus.</title>
        <authorList>
            <person name="Mahan K.M."/>
        </authorList>
    </citation>
    <scope>NUCLEOTIDE SEQUENCE</scope>
    <source>
        <strain evidence="4">UTEX B ZZ1240</strain>
    </source>
</reference>
<feature type="region of interest" description="Disordered" evidence="1">
    <location>
        <begin position="163"/>
        <end position="187"/>
    </location>
</feature>
<dbReference type="Pfam" id="PF14695">
    <property type="entry name" value="LINES_C"/>
    <property type="match status" value="1"/>
</dbReference>
<evidence type="ECO:0000259" key="3">
    <source>
        <dbReference type="Pfam" id="PF14695"/>
    </source>
</evidence>
<feature type="domain" description="Protein Lines N-terminal" evidence="2">
    <location>
        <begin position="443"/>
        <end position="515"/>
    </location>
</feature>
<name>A0A835Z8V2_9STRA</name>
<feature type="region of interest" description="Disordered" evidence="1">
    <location>
        <begin position="347"/>
        <end position="419"/>
    </location>
</feature>
<dbReference type="InterPro" id="IPR029415">
    <property type="entry name" value="Lines_C"/>
</dbReference>
<feature type="compositionally biased region" description="Low complexity" evidence="1">
    <location>
        <begin position="347"/>
        <end position="382"/>
    </location>
</feature>